<dbReference type="Gene3D" id="3.10.410.10">
    <property type="entry name" value="Formyltetrahydrofolate synthetase, domain 3"/>
    <property type="match status" value="1"/>
</dbReference>
<reference evidence="7 8" key="1">
    <citation type="submission" date="2023-07" db="EMBL/GenBank/DDBJ databases">
        <title>Genomic Encyclopedia of Type Strains, Phase IV (KMG-IV): sequencing the most valuable type-strain genomes for metagenomic binning, comparative biology and taxonomic classification.</title>
        <authorList>
            <person name="Goeker M."/>
        </authorList>
    </citation>
    <scope>NUCLEOTIDE SEQUENCE [LARGE SCALE GENOMIC DNA]</scope>
    <source>
        <strain evidence="7 8">DSM 19092</strain>
    </source>
</reference>
<keyword evidence="3 6" id="KW-0436">Ligase</keyword>
<dbReference type="Gene3D" id="3.40.50.300">
    <property type="entry name" value="P-loop containing nucleotide triphosphate hydrolases"/>
    <property type="match status" value="1"/>
</dbReference>
<feature type="binding site" evidence="6">
    <location>
        <begin position="71"/>
        <end position="78"/>
    </location>
    <ligand>
        <name>ATP</name>
        <dbReference type="ChEBI" id="CHEBI:30616"/>
    </ligand>
</feature>
<organism evidence="7 8">
    <name type="scientific">Aeribacillus alveayuensis</name>
    <dbReference type="NCBI Taxonomy" id="279215"/>
    <lineage>
        <taxon>Bacteria</taxon>
        <taxon>Bacillati</taxon>
        <taxon>Bacillota</taxon>
        <taxon>Bacilli</taxon>
        <taxon>Bacillales</taxon>
        <taxon>Bacillaceae</taxon>
        <taxon>Aeribacillus</taxon>
    </lineage>
</organism>
<gene>
    <name evidence="6" type="primary">fhs</name>
    <name evidence="7" type="ORF">J2S06_001868</name>
</gene>
<evidence type="ECO:0000256" key="2">
    <source>
        <dbReference type="ARBA" id="ARBA00022563"/>
    </source>
</evidence>
<dbReference type="RefSeq" id="WP_419152102.1">
    <property type="nucleotide sequence ID" value="NZ_JAUSTR010000006.1"/>
</dbReference>
<comment type="similarity">
    <text evidence="6">Belongs to the formate--tetrahydrofolate ligase family.</text>
</comment>
<dbReference type="Proteomes" id="UP001225646">
    <property type="component" value="Unassembled WGS sequence"/>
</dbReference>
<dbReference type="Pfam" id="PF01268">
    <property type="entry name" value="FTHFS"/>
    <property type="match status" value="1"/>
</dbReference>
<evidence type="ECO:0000256" key="4">
    <source>
        <dbReference type="ARBA" id="ARBA00022741"/>
    </source>
</evidence>
<evidence type="ECO:0000313" key="8">
    <source>
        <dbReference type="Proteomes" id="UP001225646"/>
    </source>
</evidence>
<accession>A0ABT9VPA3</accession>
<dbReference type="InterPro" id="IPR000559">
    <property type="entry name" value="Formate_THF_ligase"/>
</dbReference>
<evidence type="ECO:0000313" key="7">
    <source>
        <dbReference type="EMBL" id="MDQ0162791.1"/>
    </source>
</evidence>
<dbReference type="Gene3D" id="3.30.1510.10">
    <property type="entry name" value="Domain 2, N(10)-formyltetrahydrofolate synthetase"/>
    <property type="match status" value="1"/>
</dbReference>
<comment type="catalytic activity">
    <reaction evidence="6">
        <text>(6S)-5,6,7,8-tetrahydrofolate + formate + ATP = (6R)-10-formyltetrahydrofolate + ADP + phosphate</text>
        <dbReference type="Rhea" id="RHEA:20221"/>
        <dbReference type="ChEBI" id="CHEBI:15740"/>
        <dbReference type="ChEBI" id="CHEBI:30616"/>
        <dbReference type="ChEBI" id="CHEBI:43474"/>
        <dbReference type="ChEBI" id="CHEBI:57453"/>
        <dbReference type="ChEBI" id="CHEBI:195366"/>
        <dbReference type="ChEBI" id="CHEBI:456216"/>
        <dbReference type="EC" id="6.3.4.3"/>
    </reaction>
</comment>
<dbReference type="InterPro" id="IPR020628">
    <property type="entry name" value="Formate_THF_ligase_CS"/>
</dbReference>
<dbReference type="NCBIfam" id="NF010030">
    <property type="entry name" value="PRK13505.1"/>
    <property type="match status" value="1"/>
</dbReference>
<keyword evidence="2 6" id="KW-0554">One-carbon metabolism</keyword>
<proteinExistence type="inferred from homology"/>
<keyword evidence="4 6" id="KW-0547">Nucleotide-binding</keyword>
<dbReference type="EC" id="6.3.4.3" evidence="6"/>
<comment type="caution">
    <text evidence="7">The sequence shown here is derived from an EMBL/GenBank/DDBJ whole genome shotgun (WGS) entry which is preliminary data.</text>
</comment>
<protein>
    <recommendedName>
        <fullName evidence="6">Formate--tetrahydrofolate ligase</fullName>
        <ecNumber evidence="6">6.3.4.3</ecNumber>
    </recommendedName>
    <alternativeName>
        <fullName evidence="6">Formyltetrahydrofolate synthetase</fullName>
        <shortName evidence="6">FHS</shortName>
        <shortName evidence="6">FTHFS</shortName>
    </alternativeName>
</protein>
<dbReference type="PROSITE" id="PS00722">
    <property type="entry name" value="FTHFS_2"/>
    <property type="match status" value="1"/>
</dbReference>
<dbReference type="PROSITE" id="PS00721">
    <property type="entry name" value="FTHFS_1"/>
    <property type="match status" value="1"/>
</dbReference>
<dbReference type="CDD" id="cd00477">
    <property type="entry name" value="FTHFS"/>
    <property type="match status" value="1"/>
</dbReference>
<dbReference type="GO" id="GO:0004329">
    <property type="term" value="F:formate-tetrahydrofolate ligase activity"/>
    <property type="evidence" value="ECO:0007669"/>
    <property type="project" value="UniProtKB-EC"/>
</dbReference>
<evidence type="ECO:0000256" key="6">
    <source>
        <dbReference type="HAMAP-Rule" id="MF_01543"/>
    </source>
</evidence>
<evidence type="ECO:0000256" key="3">
    <source>
        <dbReference type="ARBA" id="ARBA00022598"/>
    </source>
</evidence>
<dbReference type="EMBL" id="JAUSTR010000006">
    <property type="protein sequence ID" value="MDQ0162791.1"/>
    <property type="molecule type" value="Genomic_DNA"/>
</dbReference>
<dbReference type="SUPFAM" id="SSF52540">
    <property type="entry name" value="P-loop containing nucleoside triphosphate hydrolases"/>
    <property type="match status" value="1"/>
</dbReference>
<evidence type="ECO:0000256" key="1">
    <source>
        <dbReference type="ARBA" id="ARBA00004777"/>
    </source>
</evidence>
<keyword evidence="5 6" id="KW-0067">ATP-binding</keyword>
<keyword evidence="8" id="KW-1185">Reference proteome</keyword>
<dbReference type="HAMAP" id="MF_01543">
    <property type="entry name" value="FTHFS"/>
    <property type="match status" value="1"/>
</dbReference>
<name>A0ABT9VPA3_9BACI</name>
<evidence type="ECO:0000256" key="5">
    <source>
        <dbReference type="ARBA" id="ARBA00022840"/>
    </source>
</evidence>
<sequence>MKLKTAIKSDLEIAQHATLKSIEKIADQLGIEEDELELYGKYKAKLSHRILERLKDQKDGKIILVTSINPTPAGEGKSTVTVGLGQALHKLNKKVVIALREPSLGPTMGVKGGATGGGYSQVLPMEDINLHFTGDLHAITTANNALSAFIDNHIHQGNELKIDHRRIVWKRVLDLNDRALRNVVVGLGGPAHGVPREDGFDITVASEIMAVLCLATSIENLKERLSKMVVAYNIDNEPITVKDLGVEGALTLLLKDAIKPNLVQTIEHTPAIIHGGPFANIAHGSNSVIATKMAAKLGDYVVTEAGFGADLGAEKFLHIKARSAGIKPEAVVIVATVRALKMHGGVQKEDLSIENIEAIKNGLHNLAKHIETIQNFGLPYVVALNKFTGDTEKEMSTIMEWCQNHNHPIALTEVWEKGGEGGIDLAKKVIQQIEKKENRFSYLYEEDDSIEDKVLKIAKNVYGAKGVEYTSKAKKQLEEMKKNGWDKLLVCMAKTQYSLSDDPKKIGRPTNFTITIREFRPSVGAGFIVALTGEILSMPGLPKHPAALKMDVDPSGNAIGLF</sequence>
<comment type="pathway">
    <text evidence="1 6">One-carbon metabolism; tetrahydrofolate interconversion.</text>
</comment>
<dbReference type="InterPro" id="IPR027417">
    <property type="entry name" value="P-loop_NTPase"/>
</dbReference>